<name>A0A327L1X8_9BRAD</name>
<reference evidence="1 2" key="1">
    <citation type="submission" date="2017-07" db="EMBL/GenBank/DDBJ databases">
        <title>Draft Genome Sequences of Select Purple Nonsulfur Bacteria.</title>
        <authorList>
            <person name="Lasarre B."/>
            <person name="Mckinlay J.B."/>
        </authorList>
    </citation>
    <scope>NUCLEOTIDE SEQUENCE [LARGE SCALE GENOMIC DNA]</scope>
    <source>
        <strain evidence="1 2">DSM 5909</strain>
    </source>
</reference>
<comment type="caution">
    <text evidence="1">The sequence shown here is derived from an EMBL/GenBank/DDBJ whole genome shotgun (WGS) entry which is preliminary data.</text>
</comment>
<protein>
    <submittedName>
        <fullName evidence="1">Uncharacterized protein</fullName>
    </submittedName>
</protein>
<dbReference type="RefSeq" id="WP_111418699.1">
    <property type="nucleotide sequence ID" value="NZ_NPEX01000043.1"/>
</dbReference>
<evidence type="ECO:0000313" key="1">
    <source>
        <dbReference type="EMBL" id="RAI44496.1"/>
    </source>
</evidence>
<evidence type="ECO:0000313" key="2">
    <source>
        <dbReference type="Proteomes" id="UP000249130"/>
    </source>
</evidence>
<sequence length="95" mass="10740">MEHLRPNYLRDVAYISRDWIERHGLHPAVGVAIEVAAEIELPEDRSPSEIVEGPTPEECAIIERLVRSYIASGVFPPSENNTYGFAQWEFTIEGT</sequence>
<dbReference type="OrthoDB" id="7960271at2"/>
<dbReference type="Proteomes" id="UP000249130">
    <property type="component" value="Unassembled WGS sequence"/>
</dbReference>
<proteinExistence type="predicted"/>
<dbReference type="AlphaFoldDB" id="A0A327L1X8"/>
<keyword evidence="2" id="KW-1185">Reference proteome</keyword>
<dbReference type="EMBL" id="NPEX01000043">
    <property type="protein sequence ID" value="RAI44496.1"/>
    <property type="molecule type" value="Genomic_DNA"/>
</dbReference>
<gene>
    <name evidence="1" type="ORF">CH341_08945</name>
</gene>
<accession>A0A327L1X8</accession>
<organism evidence="1 2">
    <name type="scientific">Rhodoplanes roseus</name>
    <dbReference type="NCBI Taxonomy" id="29409"/>
    <lineage>
        <taxon>Bacteria</taxon>
        <taxon>Pseudomonadati</taxon>
        <taxon>Pseudomonadota</taxon>
        <taxon>Alphaproteobacteria</taxon>
        <taxon>Hyphomicrobiales</taxon>
        <taxon>Nitrobacteraceae</taxon>
        <taxon>Rhodoplanes</taxon>
    </lineage>
</organism>